<evidence type="ECO:0000256" key="2">
    <source>
        <dbReference type="ARBA" id="ARBA00009816"/>
    </source>
</evidence>
<feature type="transmembrane region" description="Helical" evidence="8">
    <location>
        <begin position="158"/>
        <end position="177"/>
    </location>
</feature>
<evidence type="ECO:0000256" key="6">
    <source>
        <dbReference type="ARBA" id="ARBA00023180"/>
    </source>
</evidence>
<dbReference type="EMBL" id="JAWZYT010002392">
    <property type="protein sequence ID" value="KAK4304741.1"/>
    <property type="molecule type" value="Genomic_DNA"/>
</dbReference>
<feature type="region of interest" description="Disordered" evidence="7">
    <location>
        <begin position="308"/>
        <end position="381"/>
    </location>
</feature>
<evidence type="ECO:0000256" key="7">
    <source>
        <dbReference type="SAM" id="MobiDB-lite"/>
    </source>
</evidence>
<feature type="compositionally biased region" description="Low complexity" evidence="7">
    <location>
        <begin position="354"/>
        <end position="370"/>
    </location>
</feature>
<dbReference type="GO" id="GO:0005789">
    <property type="term" value="C:endoplasmic reticulum membrane"/>
    <property type="evidence" value="ECO:0007669"/>
    <property type="project" value="InterPro"/>
</dbReference>
<name>A0AAE1PBA4_9EUCA</name>
<evidence type="ECO:0000256" key="4">
    <source>
        <dbReference type="ARBA" id="ARBA00022989"/>
    </source>
</evidence>
<comment type="caution">
    <text evidence="9">The sequence shown here is derived from an EMBL/GenBank/DDBJ whole genome shotgun (WGS) entry which is preliminary data.</text>
</comment>
<accession>A0AAE1PBA4</accession>
<proteinExistence type="inferred from homology"/>
<feature type="compositionally biased region" description="Polar residues" evidence="7">
    <location>
        <begin position="308"/>
        <end position="331"/>
    </location>
</feature>
<feature type="transmembrane region" description="Helical" evidence="8">
    <location>
        <begin position="224"/>
        <end position="246"/>
    </location>
</feature>
<organism evidence="9 10">
    <name type="scientific">Petrolisthes manimaculis</name>
    <dbReference type="NCBI Taxonomy" id="1843537"/>
    <lineage>
        <taxon>Eukaryota</taxon>
        <taxon>Metazoa</taxon>
        <taxon>Ecdysozoa</taxon>
        <taxon>Arthropoda</taxon>
        <taxon>Crustacea</taxon>
        <taxon>Multicrustacea</taxon>
        <taxon>Malacostraca</taxon>
        <taxon>Eumalacostraca</taxon>
        <taxon>Eucarida</taxon>
        <taxon>Decapoda</taxon>
        <taxon>Pleocyemata</taxon>
        <taxon>Anomura</taxon>
        <taxon>Galatheoidea</taxon>
        <taxon>Porcellanidae</taxon>
        <taxon>Petrolisthes</taxon>
    </lineage>
</organism>
<evidence type="ECO:0000256" key="3">
    <source>
        <dbReference type="ARBA" id="ARBA00022692"/>
    </source>
</evidence>
<dbReference type="PANTHER" id="PTHR31158:SF1">
    <property type="entry name" value="DOXA1 FACTOR-RELATED"/>
    <property type="match status" value="1"/>
</dbReference>
<evidence type="ECO:0000313" key="9">
    <source>
        <dbReference type="EMBL" id="KAK4304741.1"/>
    </source>
</evidence>
<sequence>MGALHTTITSLVFLVPLVGFILILPSFRKKRWPSLLVVMLCVMSGLLVTLVYRSSSWVVGQTEIMSSTGPMQEPEWGLLEVWAGLHHLNLSYVTQTMAITETVVLSSQADLARTHHKALQDGWPWPLVSITAELAGEGLAWDGLLGGGLMHAGSITSWMLEAALYVWGVWVVLFFMAPQLTPIPLMLSGVLTCLATVSYAACVGSRLPTVLRVGGVLMELHLGLAWWLTTGLSLTLTFAGIVMHIYNLMYPGHISTIFELDFGGEVTSHDPPWDRVGPLLAYETSPDIYTQLYPPGYYPTFVQHTQVSTPVLSERQNSGCNNNNKAGSNTRKGSHSDETSSRLVQNTAKPPPDYGTTPTTSSSGTSVSYPEKQSTRRFSTSSIEYSTSSGCVRVSPRFSLGGQVRPKFCTKIPSLRSHSKLRSFRFSSRRCKTPPAKSHSSSWLVDFQAGVDTTDL</sequence>
<keyword evidence="4 8" id="KW-1133">Transmembrane helix</keyword>
<evidence type="ECO:0008006" key="11">
    <source>
        <dbReference type="Google" id="ProtNLM"/>
    </source>
</evidence>
<reference evidence="9" key="1">
    <citation type="submission" date="2023-11" db="EMBL/GenBank/DDBJ databases">
        <title>Genome assemblies of two species of porcelain crab, Petrolisthes cinctipes and Petrolisthes manimaculis (Anomura: Porcellanidae).</title>
        <authorList>
            <person name="Angst P."/>
        </authorList>
    </citation>
    <scope>NUCLEOTIDE SEQUENCE</scope>
    <source>
        <strain evidence="9">PB745_02</strain>
        <tissue evidence="9">Gill</tissue>
    </source>
</reference>
<keyword evidence="3 8" id="KW-0812">Transmembrane</keyword>
<feature type="transmembrane region" description="Helical" evidence="8">
    <location>
        <begin position="183"/>
        <end position="203"/>
    </location>
</feature>
<evidence type="ECO:0000256" key="8">
    <source>
        <dbReference type="SAM" id="Phobius"/>
    </source>
</evidence>
<dbReference type="GO" id="GO:0015031">
    <property type="term" value="P:protein transport"/>
    <property type="evidence" value="ECO:0007669"/>
    <property type="project" value="InterPro"/>
</dbReference>
<evidence type="ECO:0000256" key="5">
    <source>
        <dbReference type="ARBA" id="ARBA00023136"/>
    </source>
</evidence>
<dbReference type="PANTHER" id="PTHR31158">
    <property type="entry name" value="DUAL OXIDASE 2"/>
    <property type="match status" value="1"/>
</dbReference>
<evidence type="ECO:0000313" key="10">
    <source>
        <dbReference type="Proteomes" id="UP001292094"/>
    </source>
</evidence>
<keyword evidence="5 8" id="KW-0472">Membrane</keyword>
<feature type="transmembrane region" description="Helical" evidence="8">
    <location>
        <begin position="33"/>
        <end position="52"/>
    </location>
</feature>
<keyword evidence="10" id="KW-1185">Reference proteome</keyword>
<protein>
    <recommendedName>
        <fullName evidence="11">Dual oxidase maturation factor 1</fullName>
    </recommendedName>
</protein>
<comment type="similarity">
    <text evidence="2">Belongs to the DUOXA family.</text>
</comment>
<feature type="transmembrane region" description="Helical" evidence="8">
    <location>
        <begin position="7"/>
        <end position="27"/>
    </location>
</feature>
<comment type="subcellular location">
    <subcellularLocation>
        <location evidence="1">Membrane</location>
        <topology evidence="1">Multi-pass membrane protein</topology>
    </subcellularLocation>
</comment>
<gene>
    <name evidence="9" type="ORF">Pmani_023339</name>
</gene>
<dbReference type="Pfam" id="PF10204">
    <property type="entry name" value="DuoxA"/>
    <property type="match status" value="1"/>
</dbReference>
<dbReference type="InterPro" id="IPR018469">
    <property type="entry name" value="Dual_oxidase_maturation_fac"/>
</dbReference>
<keyword evidence="6" id="KW-0325">Glycoprotein</keyword>
<dbReference type="Proteomes" id="UP001292094">
    <property type="component" value="Unassembled WGS sequence"/>
</dbReference>
<dbReference type="AlphaFoldDB" id="A0AAE1PBA4"/>
<evidence type="ECO:0000256" key="1">
    <source>
        <dbReference type="ARBA" id="ARBA00004141"/>
    </source>
</evidence>